<proteinExistence type="predicted"/>
<feature type="transmembrane region" description="Helical" evidence="1">
    <location>
        <begin position="84"/>
        <end position="105"/>
    </location>
</feature>
<dbReference type="SUPFAM" id="SSF48317">
    <property type="entry name" value="Acid phosphatase/Vanadium-dependent haloperoxidase"/>
    <property type="match status" value="1"/>
</dbReference>
<keyword evidence="1" id="KW-1133">Transmembrane helix</keyword>
<feature type="transmembrane region" description="Helical" evidence="1">
    <location>
        <begin position="12"/>
        <end position="31"/>
    </location>
</feature>
<protein>
    <submittedName>
        <fullName evidence="2">Phosphoesterase</fullName>
    </submittedName>
</protein>
<gene>
    <name evidence="2" type="ORF">H8716_12240</name>
</gene>
<dbReference type="EMBL" id="JACRSZ010000013">
    <property type="protein sequence ID" value="MBC8573846.1"/>
    <property type="molecule type" value="Genomic_DNA"/>
</dbReference>
<feature type="transmembrane region" description="Helical" evidence="1">
    <location>
        <begin position="125"/>
        <end position="145"/>
    </location>
</feature>
<name>A0ABR7NBR0_9FIRM</name>
<sequence>MTYIKSFCQKYKHLFPLAIFLIFYLTVFGYVENRPIYHMHLLASRFDHLIPFCEVFIIPYIIWFFYITFGVLFFGLVEKDRDQYYQLSVNLMIGMALFLLISLVWPNGHTLRPAVFPRDNVFTRLVIMIYSSDTSTNVFPSIHVFNTIAMHTAVRHSVILKKYPWAQRISGIIAISIVLSTMFIKQHTVIDVVGAMGLNLITWYLLYRQPQFLTYIHSRRVCNRMPNHTQRQTQINEKR</sequence>
<dbReference type="Proteomes" id="UP000657421">
    <property type="component" value="Unassembled WGS sequence"/>
</dbReference>
<dbReference type="InterPro" id="IPR036938">
    <property type="entry name" value="PAP2/HPO_sf"/>
</dbReference>
<evidence type="ECO:0000256" key="1">
    <source>
        <dbReference type="SAM" id="Phobius"/>
    </source>
</evidence>
<keyword evidence="1" id="KW-0812">Transmembrane</keyword>
<dbReference type="Gene3D" id="1.20.144.10">
    <property type="entry name" value="Phosphatidic acid phosphatase type 2/haloperoxidase"/>
    <property type="match status" value="1"/>
</dbReference>
<comment type="caution">
    <text evidence="2">The sequence shown here is derived from an EMBL/GenBank/DDBJ whole genome shotgun (WGS) entry which is preliminary data.</text>
</comment>
<keyword evidence="1" id="KW-0472">Membrane</keyword>
<reference evidence="2 3" key="1">
    <citation type="submission" date="2020-08" db="EMBL/GenBank/DDBJ databases">
        <title>Genome public.</title>
        <authorList>
            <person name="Liu C."/>
            <person name="Sun Q."/>
        </authorList>
    </citation>
    <scope>NUCLEOTIDE SEQUENCE [LARGE SCALE GENOMIC DNA]</scope>
    <source>
        <strain evidence="2 3">NSJ-46</strain>
    </source>
</reference>
<organism evidence="2 3">
    <name type="scientific">Jingyaoa shaoxingensis</name>
    <dbReference type="NCBI Taxonomy" id="2763671"/>
    <lineage>
        <taxon>Bacteria</taxon>
        <taxon>Bacillati</taxon>
        <taxon>Bacillota</taxon>
        <taxon>Clostridia</taxon>
        <taxon>Lachnospirales</taxon>
        <taxon>Lachnospiraceae</taxon>
        <taxon>Jingyaoa</taxon>
    </lineage>
</organism>
<accession>A0ABR7NBR0</accession>
<dbReference type="RefSeq" id="WP_249309191.1">
    <property type="nucleotide sequence ID" value="NZ_JACRSZ010000013.1"/>
</dbReference>
<keyword evidence="3" id="KW-1185">Reference proteome</keyword>
<evidence type="ECO:0000313" key="2">
    <source>
        <dbReference type="EMBL" id="MBC8573846.1"/>
    </source>
</evidence>
<evidence type="ECO:0000313" key="3">
    <source>
        <dbReference type="Proteomes" id="UP000657421"/>
    </source>
</evidence>
<feature type="transmembrane region" description="Helical" evidence="1">
    <location>
        <begin position="57"/>
        <end position="77"/>
    </location>
</feature>
<feature type="transmembrane region" description="Helical" evidence="1">
    <location>
        <begin position="189"/>
        <end position="207"/>
    </location>
</feature>
<feature type="transmembrane region" description="Helical" evidence="1">
    <location>
        <begin position="165"/>
        <end position="183"/>
    </location>
</feature>